<evidence type="ECO:0000256" key="1">
    <source>
        <dbReference type="SAM" id="MobiDB-lite"/>
    </source>
</evidence>
<proteinExistence type="predicted"/>
<comment type="caution">
    <text evidence="2">The sequence shown here is derived from an EMBL/GenBank/DDBJ whole genome shotgun (WGS) entry which is preliminary data.</text>
</comment>
<dbReference type="Proteomes" id="UP000288805">
    <property type="component" value="Unassembled WGS sequence"/>
</dbReference>
<sequence>MAICWRSRKLTKTEPCEMELRNESGFSNSSMQPCKGNDHLDEDVDIGGNDPPTSATHQLR</sequence>
<name>A0A438EY22_VITVI</name>
<feature type="compositionally biased region" description="Polar residues" evidence="1">
    <location>
        <begin position="51"/>
        <end position="60"/>
    </location>
</feature>
<accession>A0A438EY22</accession>
<dbReference type="AlphaFoldDB" id="A0A438EY22"/>
<organism evidence="2 3">
    <name type="scientific">Vitis vinifera</name>
    <name type="common">Grape</name>
    <dbReference type="NCBI Taxonomy" id="29760"/>
    <lineage>
        <taxon>Eukaryota</taxon>
        <taxon>Viridiplantae</taxon>
        <taxon>Streptophyta</taxon>
        <taxon>Embryophyta</taxon>
        <taxon>Tracheophyta</taxon>
        <taxon>Spermatophyta</taxon>
        <taxon>Magnoliopsida</taxon>
        <taxon>eudicotyledons</taxon>
        <taxon>Gunneridae</taxon>
        <taxon>Pentapetalae</taxon>
        <taxon>rosids</taxon>
        <taxon>Vitales</taxon>
        <taxon>Vitaceae</taxon>
        <taxon>Viteae</taxon>
        <taxon>Vitis</taxon>
    </lineage>
</organism>
<evidence type="ECO:0000313" key="3">
    <source>
        <dbReference type="Proteomes" id="UP000288805"/>
    </source>
</evidence>
<dbReference type="EMBL" id="QGNW01001166">
    <property type="protein sequence ID" value="RVW52651.1"/>
    <property type="molecule type" value="Genomic_DNA"/>
</dbReference>
<evidence type="ECO:0000313" key="2">
    <source>
        <dbReference type="EMBL" id="RVW52651.1"/>
    </source>
</evidence>
<reference evidence="2 3" key="1">
    <citation type="journal article" date="2018" name="PLoS Genet.">
        <title>Population sequencing reveals clonal diversity and ancestral inbreeding in the grapevine cultivar Chardonnay.</title>
        <authorList>
            <person name="Roach M.J."/>
            <person name="Johnson D.L."/>
            <person name="Bohlmann J."/>
            <person name="van Vuuren H.J."/>
            <person name="Jones S.J."/>
            <person name="Pretorius I.S."/>
            <person name="Schmidt S.A."/>
            <person name="Borneman A.R."/>
        </authorList>
    </citation>
    <scope>NUCLEOTIDE SEQUENCE [LARGE SCALE GENOMIC DNA]</scope>
    <source>
        <strain evidence="3">cv. Chardonnay</strain>
        <tissue evidence="2">Leaf</tissue>
    </source>
</reference>
<protein>
    <submittedName>
        <fullName evidence="2">Transcription factor GTE10</fullName>
    </submittedName>
</protein>
<gene>
    <name evidence="2" type="primary">GTE10_1</name>
    <name evidence="2" type="ORF">CK203_068912</name>
</gene>
<feature type="region of interest" description="Disordered" evidence="1">
    <location>
        <begin position="20"/>
        <end position="60"/>
    </location>
</feature>